<evidence type="ECO:0000256" key="2">
    <source>
        <dbReference type="ARBA" id="ARBA00007543"/>
    </source>
</evidence>
<dbReference type="GO" id="GO:0009055">
    <property type="term" value="F:electron transfer activity"/>
    <property type="evidence" value="ECO:0007669"/>
    <property type="project" value="TreeGrafter"/>
</dbReference>
<keyword evidence="6 7" id="KW-0472">Membrane</keyword>
<keyword evidence="5 7" id="KW-1133">Transmembrane helix</keyword>
<evidence type="ECO:0000313" key="9">
    <source>
        <dbReference type="Proteomes" id="UP000319852"/>
    </source>
</evidence>
<evidence type="ECO:0000256" key="3">
    <source>
        <dbReference type="ARBA" id="ARBA00022475"/>
    </source>
</evidence>
<comment type="similarity">
    <text evidence="2">Belongs to the cytochrome ubiquinol oxidase subunit 2 family.</text>
</comment>
<evidence type="ECO:0000256" key="4">
    <source>
        <dbReference type="ARBA" id="ARBA00022692"/>
    </source>
</evidence>
<feature type="transmembrane region" description="Helical" evidence="7">
    <location>
        <begin position="83"/>
        <end position="104"/>
    </location>
</feature>
<dbReference type="PANTHER" id="PTHR43141:SF4">
    <property type="entry name" value="CYTOCHROME BD2 SUBUNIT II"/>
    <property type="match status" value="1"/>
</dbReference>
<dbReference type="OrthoDB" id="9776710at2"/>
<feature type="transmembrane region" description="Helical" evidence="7">
    <location>
        <begin position="261"/>
        <end position="280"/>
    </location>
</feature>
<feature type="transmembrane region" description="Helical" evidence="7">
    <location>
        <begin position="161"/>
        <end position="185"/>
    </location>
</feature>
<dbReference type="KEGG" id="amob:HG15A2_06960"/>
<sequence length="337" mass="36174">MGPDDLLLLVMLVALTLYALLGGADFGAGVWEFTTALQSTDKQRQHIYKAIGPVWEANHVWLIFVLVILMNGFPVAFAALSRALWLPLLLALCGIVFRGAGYAFRSYSRGTGRELAMWESVFAIASTATPLFLGASVGAVASGQLAIAADGQYEASHLTGWMSSFAVFTGFYAVGMCAYLAAVYLAREAAVAKEDDLTQLWRQRSLSTGLWMGLLSIGGLAMVSIEAPTLAAGFAHRGWPLVVVSLACGIGSLIEVWRNNFLRAVIASSGAVAAVLWGWAVSQYPLIVPPTITSGVSKAPDNILWTMLVVITVGAVFLLPSLSYLFVLFKSNRQRPY</sequence>
<comment type="subcellular location">
    <subcellularLocation>
        <location evidence="1">Cell membrane</location>
        <topology evidence="1">Multi-pass membrane protein</topology>
    </subcellularLocation>
</comment>
<dbReference type="GO" id="GO:0005886">
    <property type="term" value="C:plasma membrane"/>
    <property type="evidence" value="ECO:0007669"/>
    <property type="project" value="UniProtKB-SubCell"/>
</dbReference>
<dbReference type="InterPro" id="IPR003317">
    <property type="entry name" value="Cyt-d_oxidase_su2"/>
</dbReference>
<dbReference type="GO" id="GO:0016682">
    <property type="term" value="F:oxidoreductase activity, acting on diphenols and related substances as donors, oxygen as acceptor"/>
    <property type="evidence" value="ECO:0007669"/>
    <property type="project" value="TreeGrafter"/>
</dbReference>
<dbReference type="Pfam" id="PF02322">
    <property type="entry name" value="Cyt_bd_oxida_II"/>
    <property type="match status" value="1"/>
</dbReference>
<feature type="transmembrane region" description="Helical" evidence="7">
    <location>
        <begin position="206"/>
        <end position="225"/>
    </location>
</feature>
<evidence type="ECO:0000256" key="1">
    <source>
        <dbReference type="ARBA" id="ARBA00004651"/>
    </source>
</evidence>
<dbReference type="Proteomes" id="UP000319852">
    <property type="component" value="Chromosome"/>
</dbReference>
<dbReference type="GO" id="GO:0019646">
    <property type="term" value="P:aerobic electron transport chain"/>
    <property type="evidence" value="ECO:0007669"/>
    <property type="project" value="TreeGrafter"/>
</dbReference>
<keyword evidence="9" id="KW-1185">Reference proteome</keyword>
<dbReference type="AlphaFoldDB" id="A0A517MRD4"/>
<evidence type="ECO:0000313" key="8">
    <source>
        <dbReference type="EMBL" id="QDS97435.1"/>
    </source>
</evidence>
<dbReference type="PANTHER" id="PTHR43141">
    <property type="entry name" value="CYTOCHROME BD2 SUBUNIT II"/>
    <property type="match status" value="1"/>
</dbReference>
<proteinExistence type="inferred from homology"/>
<feature type="transmembrane region" description="Helical" evidence="7">
    <location>
        <begin position="116"/>
        <end position="141"/>
    </location>
</feature>
<feature type="transmembrane region" description="Helical" evidence="7">
    <location>
        <begin position="303"/>
        <end position="329"/>
    </location>
</feature>
<accession>A0A517MRD4</accession>
<dbReference type="RefSeq" id="WP_145057809.1">
    <property type="nucleotide sequence ID" value="NZ_CP036263.1"/>
</dbReference>
<feature type="transmembrane region" description="Helical" evidence="7">
    <location>
        <begin position="6"/>
        <end position="33"/>
    </location>
</feature>
<organism evidence="8 9">
    <name type="scientific">Adhaeretor mobilis</name>
    <dbReference type="NCBI Taxonomy" id="1930276"/>
    <lineage>
        <taxon>Bacteria</taxon>
        <taxon>Pseudomonadati</taxon>
        <taxon>Planctomycetota</taxon>
        <taxon>Planctomycetia</taxon>
        <taxon>Pirellulales</taxon>
        <taxon>Lacipirellulaceae</taxon>
        <taxon>Adhaeretor</taxon>
    </lineage>
</organism>
<feature type="transmembrane region" description="Helical" evidence="7">
    <location>
        <begin position="237"/>
        <end position="254"/>
    </location>
</feature>
<evidence type="ECO:0000256" key="6">
    <source>
        <dbReference type="ARBA" id="ARBA00023136"/>
    </source>
</evidence>
<feature type="transmembrane region" description="Helical" evidence="7">
    <location>
        <begin position="54"/>
        <end position="77"/>
    </location>
</feature>
<reference evidence="8 9" key="1">
    <citation type="submission" date="2019-02" db="EMBL/GenBank/DDBJ databases">
        <title>Deep-cultivation of Planctomycetes and their phenomic and genomic characterization uncovers novel biology.</title>
        <authorList>
            <person name="Wiegand S."/>
            <person name="Jogler M."/>
            <person name="Boedeker C."/>
            <person name="Pinto D."/>
            <person name="Vollmers J."/>
            <person name="Rivas-Marin E."/>
            <person name="Kohn T."/>
            <person name="Peeters S.H."/>
            <person name="Heuer A."/>
            <person name="Rast P."/>
            <person name="Oberbeckmann S."/>
            <person name="Bunk B."/>
            <person name="Jeske O."/>
            <person name="Meyerdierks A."/>
            <person name="Storesund J.E."/>
            <person name="Kallscheuer N."/>
            <person name="Luecker S."/>
            <person name="Lage O.M."/>
            <person name="Pohl T."/>
            <person name="Merkel B.J."/>
            <person name="Hornburger P."/>
            <person name="Mueller R.-W."/>
            <person name="Bruemmer F."/>
            <person name="Labrenz M."/>
            <person name="Spormann A.M."/>
            <person name="Op den Camp H."/>
            <person name="Overmann J."/>
            <person name="Amann R."/>
            <person name="Jetten M.S.M."/>
            <person name="Mascher T."/>
            <person name="Medema M.H."/>
            <person name="Devos D.P."/>
            <person name="Kaster A.-K."/>
            <person name="Ovreas L."/>
            <person name="Rohde M."/>
            <person name="Galperin M.Y."/>
            <person name="Jogler C."/>
        </authorList>
    </citation>
    <scope>NUCLEOTIDE SEQUENCE [LARGE SCALE GENOMIC DNA]</scope>
    <source>
        <strain evidence="8 9">HG15A2</strain>
    </source>
</reference>
<protein>
    <submittedName>
        <fullName evidence="8">Cytochrome bd-I ubiquinol oxidase subunit 2</fullName>
    </submittedName>
</protein>
<evidence type="ECO:0000256" key="5">
    <source>
        <dbReference type="ARBA" id="ARBA00022989"/>
    </source>
</evidence>
<dbReference type="EMBL" id="CP036263">
    <property type="protein sequence ID" value="QDS97435.1"/>
    <property type="molecule type" value="Genomic_DNA"/>
</dbReference>
<name>A0A517MRD4_9BACT</name>
<keyword evidence="3" id="KW-1003">Cell membrane</keyword>
<gene>
    <name evidence="8" type="primary">cydB</name>
    <name evidence="8" type="ORF">HG15A2_06960</name>
</gene>
<keyword evidence="4 7" id="KW-0812">Transmembrane</keyword>
<dbReference type="GO" id="GO:0070069">
    <property type="term" value="C:cytochrome complex"/>
    <property type="evidence" value="ECO:0007669"/>
    <property type="project" value="TreeGrafter"/>
</dbReference>
<evidence type="ECO:0000256" key="7">
    <source>
        <dbReference type="SAM" id="Phobius"/>
    </source>
</evidence>